<protein>
    <recommendedName>
        <fullName evidence="1">Glycosyltransferase 2-like domain-containing protein</fullName>
    </recommendedName>
</protein>
<dbReference type="AlphaFoldDB" id="A0A2N0VGB7"/>
<proteinExistence type="predicted"/>
<dbReference type="InterPro" id="IPR029044">
    <property type="entry name" value="Nucleotide-diphossugar_trans"/>
</dbReference>
<feature type="domain" description="Glycosyltransferase 2-like" evidence="1">
    <location>
        <begin position="14"/>
        <end position="132"/>
    </location>
</feature>
<comment type="caution">
    <text evidence="2">The sequence shown here is derived from an EMBL/GenBank/DDBJ whole genome shotgun (WGS) entry which is preliminary data.</text>
</comment>
<name>A0A2N0VGB7_9BACT</name>
<accession>A0A2N0VGB7</accession>
<dbReference type="Gene3D" id="3.90.550.10">
    <property type="entry name" value="Spore Coat Polysaccharide Biosynthesis Protein SpsA, Chain A"/>
    <property type="match status" value="1"/>
</dbReference>
<reference evidence="2 3" key="1">
    <citation type="submission" date="2017-11" db="EMBL/GenBank/DDBJ databases">
        <title>Rhodohalobacter 15182 sp. nov., isolated from a salt lake.</title>
        <authorList>
            <person name="Han S."/>
        </authorList>
    </citation>
    <scope>NUCLEOTIDE SEQUENCE [LARGE SCALE GENOMIC DNA]</scope>
    <source>
        <strain evidence="2 3">15182</strain>
    </source>
</reference>
<dbReference type="Pfam" id="PF00535">
    <property type="entry name" value="Glycos_transf_2"/>
    <property type="match status" value="1"/>
</dbReference>
<dbReference type="PANTHER" id="PTHR22916">
    <property type="entry name" value="GLYCOSYLTRANSFERASE"/>
    <property type="match status" value="1"/>
</dbReference>
<dbReference type="EMBL" id="PISP01000003">
    <property type="protein sequence ID" value="PKD43231.1"/>
    <property type="molecule type" value="Genomic_DNA"/>
</dbReference>
<dbReference type="OrthoDB" id="6307329at2"/>
<sequence>MSESVCLFTVVYPGCEPYLDRFMQAVEEQDYKEFELLVLNDGLQNFDHFAKKTERPVRSVAVSGSIAAVREKGIAMLAESDYDVIIFADADDYPAQNRIEIAIGKLEQCDVYVNDLTTVDKYEQILTKTYFSHRLGSRFEITSDFILQKNIIGLGNTSVRKTALRKIKIPHDTIAVDWLLFTEMLHRGQKAIFTNDTTTFYRQHEENTAGFKKLSPERLEHSLKVQLQNASYFREESKSHLKWHKKLVKLQSTITQNGYIKDDYINNLELMLPQYPLWWEEIKYLNEIIQNS</sequence>
<dbReference type="RefSeq" id="WP_101073705.1">
    <property type="nucleotide sequence ID" value="NZ_PISP01000003.1"/>
</dbReference>
<evidence type="ECO:0000313" key="2">
    <source>
        <dbReference type="EMBL" id="PKD43231.1"/>
    </source>
</evidence>
<evidence type="ECO:0000259" key="1">
    <source>
        <dbReference type="Pfam" id="PF00535"/>
    </source>
</evidence>
<dbReference type="SUPFAM" id="SSF53448">
    <property type="entry name" value="Nucleotide-diphospho-sugar transferases"/>
    <property type="match status" value="1"/>
</dbReference>
<dbReference type="GO" id="GO:0016758">
    <property type="term" value="F:hexosyltransferase activity"/>
    <property type="evidence" value="ECO:0007669"/>
    <property type="project" value="UniProtKB-ARBA"/>
</dbReference>
<dbReference type="PANTHER" id="PTHR22916:SF3">
    <property type="entry name" value="UDP-GLCNAC:BETAGAL BETA-1,3-N-ACETYLGLUCOSAMINYLTRANSFERASE-LIKE PROTEIN 1"/>
    <property type="match status" value="1"/>
</dbReference>
<keyword evidence="3" id="KW-1185">Reference proteome</keyword>
<dbReference type="InterPro" id="IPR001173">
    <property type="entry name" value="Glyco_trans_2-like"/>
</dbReference>
<evidence type="ECO:0000313" key="3">
    <source>
        <dbReference type="Proteomes" id="UP000233398"/>
    </source>
</evidence>
<gene>
    <name evidence="2" type="ORF">CWD77_11495</name>
</gene>
<dbReference type="Proteomes" id="UP000233398">
    <property type="component" value="Unassembled WGS sequence"/>
</dbReference>
<organism evidence="2 3">
    <name type="scientific">Rhodohalobacter barkolensis</name>
    <dbReference type="NCBI Taxonomy" id="2053187"/>
    <lineage>
        <taxon>Bacteria</taxon>
        <taxon>Pseudomonadati</taxon>
        <taxon>Balneolota</taxon>
        <taxon>Balneolia</taxon>
        <taxon>Balneolales</taxon>
        <taxon>Balneolaceae</taxon>
        <taxon>Rhodohalobacter</taxon>
    </lineage>
</organism>